<gene>
    <name evidence="1" type="ORF">ABEG18_00395</name>
</gene>
<name>A0AAU7JFV7_9HYPH</name>
<dbReference type="RefSeq" id="WP_406856124.1">
    <property type="nucleotide sequence ID" value="NZ_CP157484.1"/>
</dbReference>
<proteinExistence type="predicted"/>
<protein>
    <submittedName>
        <fullName evidence="1">Uncharacterized protein</fullName>
    </submittedName>
</protein>
<accession>A0AAU7JFV7</accession>
<evidence type="ECO:0000313" key="1">
    <source>
        <dbReference type="EMBL" id="XBO39283.1"/>
    </source>
</evidence>
<sequence length="92" mass="9955">MDRLVIAALAGAAGVIAWDLSRSASHGPGAPRQGWLARHMLGHMQSILASMPEDAPPKLVMTILPKLQAQNETIIALLREQNELLRGRRTAP</sequence>
<dbReference type="AlphaFoldDB" id="A0AAU7JFV7"/>
<reference evidence="1" key="1">
    <citation type="submission" date="2024-05" db="EMBL/GenBank/DDBJ databases">
        <authorList>
            <person name="Kim S."/>
            <person name="Heo J."/>
            <person name="Choi H."/>
            <person name="Choi Y."/>
            <person name="Kwon S.-W."/>
            <person name="Kim Y."/>
        </authorList>
    </citation>
    <scope>NUCLEOTIDE SEQUENCE</scope>
    <source>
        <strain evidence="1">KACC 23698</strain>
    </source>
</reference>
<organism evidence="1">
    <name type="scientific">Alsobacter sp. KACC 23698</name>
    <dbReference type="NCBI Taxonomy" id="3149229"/>
    <lineage>
        <taxon>Bacteria</taxon>
        <taxon>Pseudomonadati</taxon>
        <taxon>Pseudomonadota</taxon>
        <taxon>Alphaproteobacteria</taxon>
        <taxon>Hyphomicrobiales</taxon>
        <taxon>Alsobacteraceae</taxon>
        <taxon>Alsobacter</taxon>
    </lineage>
</organism>
<dbReference type="EMBL" id="CP157484">
    <property type="protein sequence ID" value="XBO39283.1"/>
    <property type="molecule type" value="Genomic_DNA"/>
</dbReference>